<reference evidence="1 2" key="1">
    <citation type="submission" date="2013-12" db="EMBL/GenBank/DDBJ databases">
        <title>Draft genome of the parsitic nematode Ancylostoma duodenale.</title>
        <authorList>
            <person name="Mitreva M."/>
        </authorList>
    </citation>
    <scope>NUCLEOTIDE SEQUENCE [LARGE SCALE GENOMIC DNA]</scope>
    <source>
        <strain evidence="1 2">Zhejiang</strain>
    </source>
</reference>
<proteinExistence type="predicted"/>
<evidence type="ECO:0000313" key="1">
    <source>
        <dbReference type="EMBL" id="KIH49374.1"/>
    </source>
</evidence>
<dbReference type="AlphaFoldDB" id="A0A0C2FRU6"/>
<dbReference type="Proteomes" id="UP000054047">
    <property type="component" value="Unassembled WGS sequence"/>
</dbReference>
<feature type="non-terminal residue" evidence="1">
    <location>
        <position position="62"/>
    </location>
</feature>
<dbReference type="EMBL" id="KN753706">
    <property type="protein sequence ID" value="KIH49374.1"/>
    <property type="molecule type" value="Genomic_DNA"/>
</dbReference>
<name>A0A0C2FRU6_9BILA</name>
<keyword evidence="2" id="KW-1185">Reference proteome</keyword>
<protein>
    <submittedName>
        <fullName evidence="1">Uncharacterized protein</fullName>
    </submittedName>
</protein>
<evidence type="ECO:0000313" key="2">
    <source>
        <dbReference type="Proteomes" id="UP000054047"/>
    </source>
</evidence>
<organism evidence="1 2">
    <name type="scientific">Ancylostoma duodenale</name>
    <dbReference type="NCBI Taxonomy" id="51022"/>
    <lineage>
        <taxon>Eukaryota</taxon>
        <taxon>Metazoa</taxon>
        <taxon>Ecdysozoa</taxon>
        <taxon>Nematoda</taxon>
        <taxon>Chromadorea</taxon>
        <taxon>Rhabditida</taxon>
        <taxon>Rhabditina</taxon>
        <taxon>Rhabditomorpha</taxon>
        <taxon>Strongyloidea</taxon>
        <taxon>Ancylostomatidae</taxon>
        <taxon>Ancylostomatinae</taxon>
        <taxon>Ancylostoma</taxon>
    </lineage>
</organism>
<sequence length="62" mass="7191">MINGISAEGQTLSLRCLKWTFEIATSAGAWWLQNEKKSREMTEKDISTPVELRIVIRYLITY</sequence>
<gene>
    <name evidence="1" type="ORF">ANCDUO_20550</name>
</gene>
<accession>A0A0C2FRU6</accession>